<name>V6M4Y4_9EUKA</name>
<feature type="compositionally biased region" description="Low complexity" evidence="2">
    <location>
        <begin position="268"/>
        <end position="283"/>
    </location>
</feature>
<protein>
    <submittedName>
        <fullName evidence="3">Uncharacterized protein</fullName>
    </submittedName>
</protein>
<accession>V6M4Y4</accession>
<gene>
    <name evidence="3" type="ORF">SS50377_11367</name>
    <name evidence="4" type="ORF">SS50377_28237</name>
</gene>
<feature type="region of interest" description="Disordered" evidence="2">
    <location>
        <begin position="239"/>
        <end position="305"/>
    </location>
</feature>
<feature type="compositionally biased region" description="Basic and acidic residues" evidence="2">
    <location>
        <begin position="175"/>
        <end position="185"/>
    </location>
</feature>
<evidence type="ECO:0000256" key="2">
    <source>
        <dbReference type="SAM" id="MobiDB-lite"/>
    </source>
</evidence>
<sequence>MEDEMQNIVRANQFLYQEVNSLKQQLVQFKTDLLISEQRRINLGDKSINQTVSLSNVSTQCYLAVNEAYIQTIFLQQQTSQRVMPAIQQPYINKPAVNLINTQMFVQPVQKPTQQSQFQGVFDFQNQNQSPILAQREMQSQLQKTSAQIIDCQQNIQQIDNNCNQILFQKNQQLNHDKEVDRNKNDSNTPIPDEREQLYIDVILNQKEKISLITPEDELFDKIDEESLECKEELLENEEQYYQESQSTEVQEFYEASADGHQDQASLQYYDDGQQYYEDQQPYNEEENEYDEFNQQKTYGGDDGF</sequence>
<keyword evidence="1" id="KW-0175">Coiled coil</keyword>
<dbReference type="EMBL" id="KI545985">
    <property type="protein sequence ID" value="EST48419.1"/>
    <property type="molecule type" value="Genomic_DNA"/>
</dbReference>
<evidence type="ECO:0000256" key="1">
    <source>
        <dbReference type="SAM" id="Coils"/>
    </source>
</evidence>
<reference evidence="4" key="2">
    <citation type="submission" date="2020-12" db="EMBL/GenBank/DDBJ databases">
        <title>New Spironucleus salmonicida genome in near-complete chromosomes.</title>
        <authorList>
            <person name="Xu F."/>
            <person name="Kurt Z."/>
            <person name="Jimenez-Gonzalez A."/>
            <person name="Astvaldsson A."/>
            <person name="Andersson J.O."/>
            <person name="Svard S.G."/>
        </authorList>
    </citation>
    <scope>NUCLEOTIDE SEQUENCE</scope>
    <source>
        <strain evidence="4">ATCC 50377</strain>
    </source>
</reference>
<feature type="coiled-coil region" evidence="1">
    <location>
        <begin position="5"/>
        <end position="32"/>
    </location>
</feature>
<evidence type="ECO:0000313" key="3">
    <source>
        <dbReference type="EMBL" id="EST48419.1"/>
    </source>
</evidence>
<evidence type="ECO:0000313" key="4">
    <source>
        <dbReference type="EMBL" id="KAH0570262.1"/>
    </source>
</evidence>
<feature type="region of interest" description="Disordered" evidence="2">
    <location>
        <begin position="174"/>
        <end position="194"/>
    </location>
</feature>
<feature type="compositionally biased region" description="Low complexity" evidence="2">
    <location>
        <begin position="242"/>
        <end position="251"/>
    </location>
</feature>
<organism evidence="3">
    <name type="scientific">Spironucleus salmonicida</name>
    <dbReference type="NCBI Taxonomy" id="348837"/>
    <lineage>
        <taxon>Eukaryota</taxon>
        <taxon>Metamonada</taxon>
        <taxon>Diplomonadida</taxon>
        <taxon>Hexamitidae</taxon>
        <taxon>Hexamitinae</taxon>
        <taxon>Spironucleus</taxon>
    </lineage>
</organism>
<dbReference type="Proteomes" id="UP000018208">
    <property type="component" value="Unassembled WGS sequence"/>
</dbReference>
<evidence type="ECO:0000313" key="5">
    <source>
        <dbReference type="Proteomes" id="UP000018208"/>
    </source>
</evidence>
<dbReference type="EMBL" id="AUWU02000008">
    <property type="protein sequence ID" value="KAH0570262.1"/>
    <property type="molecule type" value="Genomic_DNA"/>
</dbReference>
<dbReference type="VEuPathDB" id="GiardiaDB:SS50377_28237"/>
<proteinExistence type="predicted"/>
<reference evidence="3 4" key="1">
    <citation type="journal article" date="2014" name="PLoS Genet.">
        <title>The Genome of Spironucleus salmonicida Highlights a Fish Pathogen Adapted to Fluctuating Environments.</title>
        <authorList>
            <person name="Xu F."/>
            <person name="Jerlstrom-Hultqvist J."/>
            <person name="Einarsson E."/>
            <person name="Astvaldsson A."/>
            <person name="Svard S.G."/>
            <person name="Andersson J.O."/>
        </authorList>
    </citation>
    <scope>NUCLEOTIDE SEQUENCE</scope>
    <source>
        <strain evidence="4">ATCC 50377</strain>
    </source>
</reference>
<keyword evidence="5" id="KW-1185">Reference proteome</keyword>
<dbReference type="AlphaFoldDB" id="V6M4Y4"/>